<gene>
    <name evidence="2" type="ORF">OLEA9_A009611</name>
</gene>
<evidence type="ECO:0000313" key="2">
    <source>
        <dbReference type="EMBL" id="CAA3026847.1"/>
    </source>
</evidence>
<feature type="region of interest" description="Disordered" evidence="1">
    <location>
        <begin position="27"/>
        <end position="47"/>
    </location>
</feature>
<protein>
    <submittedName>
        <fullName evidence="2">Uncharacterized protein</fullName>
    </submittedName>
</protein>
<evidence type="ECO:0000256" key="1">
    <source>
        <dbReference type="SAM" id="MobiDB-lite"/>
    </source>
</evidence>
<dbReference type="PANTHER" id="PTHR31008">
    <property type="entry name" value="COP1-INTERACTING PROTEIN-RELATED"/>
    <property type="match status" value="1"/>
</dbReference>
<reference evidence="2 3" key="1">
    <citation type="submission" date="2019-12" db="EMBL/GenBank/DDBJ databases">
        <authorList>
            <person name="Alioto T."/>
            <person name="Alioto T."/>
            <person name="Gomez Garrido J."/>
        </authorList>
    </citation>
    <scope>NUCLEOTIDE SEQUENCE [LARGE SCALE GENOMIC DNA]</scope>
</reference>
<dbReference type="Proteomes" id="UP000594638">
    <property type="component" value="Unassembled WGS sequence"/>
</dbReference>
<proteinExistence type="predicted"/>
<comment type="caution">
    <text evidence="2">The sequence shown here is derived from an EMBL/GenBank/DDBJ whole genome shotgun (WGS) entry which is preliminary data.</text>
</comment>
<evidence type="ECO:0000313" key="3">
    <source>
        <dbReference type="Proteomes" id="UP000594638"/>
    </source>
</evidence>
<dbReference type="EMBL" id="CACTIH010009180">
    <property type="protein sequence ID" value="CAA3026847.1"/>
    <property type="molecule type" value="Genomic_DNA"/>
</dbReference>
<organism evidence="2 3">
    <name type="scientific">Olea europaea subsp. europaea</name>
    <dbReference type="NCBI Taxonomy" id="158383"/>
    <lineage>
        <taxon>Eukaryota</taxon>
        <taxon>Viridiplantae</taxon>
        <taxon>Streptophyta</taxon>
        <taxon>Embryophyta</taxon>
        <taxon>Tracheophyta</taxon>
        <taxon>Spermatophyta</taxon>
        <taxon>Magnoliopsida</taxon>
        <taxon>eudicotyledons</taxon>
        <taxon>Gunneridae</taxon>
        <taxon>Pentapetalae</taxon>
        <taxon>asterids</taxon>
        <taxon>lamiids</taxon>
        <taxon>Lamiales</taxon>
        <taxon>Oleaceae</taxon>
        <taxon>Oleeae</taxon>
        <taxon>Olea</taxon>
    </lineage>
</organism>
<keyword evidence="3" id="KW-1185">Reference proteome</keyword>
<dbReference type="PANTHER" id="PTHR31008:SF15">
    <property type="entry name" value="GPI-ANCHORED ADHESIN-LIKE PROTEIN"/>
    <property type="match status" value="1"/>
</dbReference>
<dbReference type="Gramene" id="OE9A009611T1">
    <property type="protein sequence ID" value="OE9A009611C1"/>
    <property type="gene ID" value="OE9A009611"/>
</dbReference>
<dbReference type="AlphaFoldDB" id="A0A8S0V6A1"/>
<name>A0A8S0V6A1_OLEEU</name>
<feature type="region of interest" description="Disordered" evidence="1">
    <location>
        <begin position="83"/>
        <end position="111"/>
    </location>
</feature>
<accession>A0A8S0V6A1</accession>
<feature type="compositionally biased region" description="Basic and acidic residues" evidence="1">
    <location>
        <begin position="90"/>
        <end position="110"/>
    </location>
</feature>
<feature type="compositionally biased region" description="Basic and acidic residues" evidence="1">
    <location>
        <begin position="35"/>
        <end position="47"/>
    </location>
</feature>
<dbReference type="OrthoDB" id="767933at2759"/>
<sequence length="307" mass="34429">MGDSGSYEGTDSRNREAFAALYKEGIGGNSLCSQHEGRSLGEPKKVEKNEFATSMKISGSSASIVEDSGSPRMMFQIQVSAPQQIKKASVRRDESTSEQVQKARESKGNQEHNVGLKMKANEFEKLLAKHKLQVFGDQSNSSGRDRLYDIQHELAASLSYRKPVSDITSPQLFDSYTLTESVASSKTLMKLKDAHLTKKVGSQKDDDVLNKSFAELSVSKGSRGKFYVSYMQKRDAKLRKEWSSNRADKEARLKAMQDRLEWSRAEMKIKFSGSADGDNSVFRAHRLAERLRSFNSRSIMKSEQVDL</sequence>